<evidence type="ECO:0008006" key="4">
    <source>
        <dbReference type="Google" id="ProtNLM"/>
    </source>
</evidence>
<keyword evidence="1" id="KW-0732">Signal</keyword>
<evidence type="ECO:0000313" key="2">
    <source>
        <dbReference type="EMBL" id="KAJ6348992.1"/>
    </source>
</evidence>
<dbReference type="EMBL" id="JAPFFI010000018">
    <property type="protein sequence ID" value="KAJ6348992.1"/>
    <property type="molecule type" value="Genomic_DNA"/>
</dbReference>
<protein>
    <recommendedName>
        <fullName evidence="4">Secreted protein</fullName>
    </recommendedName>
</protein>
<reference evidence="2" key="1">
    <citation type="submission" date="2022-10" db="EMBL/GenBank/DDBJ databases">
        <authorList>
            <person name="Hyden B.L."/>
            <person name="Feng K."/>
            <person name="Yates T."/>
            <person name="Jawdy S."/>
            <person name="Smart L.B."/>
            <person name="Muchero W."/>
        </authorList>
    </citation>
    <scope>NUCLEOTIDE SEQUENCE</scope>
    <source>
        <tissue evidence="2">Shoot tip</tissue>
    </source>
</reference>
<gene>
    <name evidence="2" type="ORF">OIU77_006554</name>
</gene>
<sequence>MWIIMSVMNLLNWAWTFCGERCSRRVKSTGKTRRSLWDDYTEIWCFSVGGFCGVAPAKERNNCGLGNFGFADRTFLLWLLILVFSRDDLGVKPFVYAGPAVEVTTEGNHWILHGV</sequence>
<dbReference type="Proteomes" id="UP001141253">
    <property type="component" value="Chromosome 19"/>
</dbReference>
<feature type="signal peptide" evidence="1">
    <location>
        <begin position="1"/>
        <end position="18"/>
    </location>
</feature>
<proteinExistence type="predicted"/>
<reference evidence="2" key="2">
    <citation type="journal article" date="2023" name="Int. J. Mol. Sci.">
        <title>De Novo Assembly and Annotation of 11 Diverse Shrub Willow (Salix) Genomes Reveals Novel Gene Organization in Sex-Linked Regions.</title>
        <authorList>
            <person name="Hyden B."/>
            <person name="Feng K."/>
            <person name="Yates T.B."/>
            <person name="Jawdy S."/>
            <person name="Cereghino C."/>
            <person name="Smart L.B."/>
            <person name="Muchero W."/>
        </authorList>
    </citation>
    <scope>NUCLEOTIDE SEQUENCE</scope>
    <source>
        <tissue evidence="2">Shoot tip</tissue>
    </source>
</reference>
<feature type="chain" id="PRO_5045632166" description="Secreted protein" evidence="1">
    <location>
        <begin position="19"/>
        <end position="115"/>
    </location>
</feature>
<evidence type="ECO:0000256" key="1">
    <source>
        <dbReference type="SAM" id="SignalP"/>
    </source>
</evidence>
<evidence type="ECO:0000313" key="3">
    <source>
        <dbReference type="Proteomes" id="UP001141253"/>
    </source>
</evidence>
<comment type="caution">
    <text evidence="2">The sequence shown here is derived from an EMBL/GenBank/DDBJ whole genome shotgun (WGS) entry which is preliminary data.</text>
</comment>
<organism evidence="2 3">
    <name type="scientific">Salix suchowensis</name>
    <dbReference type="NCBI Taxonomy" id="1278906"/>
    <lineage>
        <taxon>Eukaryota</taxon>
        <taxon>Viridiplantae</taxon>
        <taxon>Streptophyta</taxon>
        <taxon>Embryophyta</taxon>
        <taxon>Tracheophyta</taxon>
        <taxon>Spermatophyta</taxon>
        <taxon>Magnoliopsida</taxon>
        <taxon>eudicotyledons</taxon>
        <taxon>Gunneridae</taxon>
        <taxon>Pentapetalae</taxon>
        <taxon>rosids</taxon>
        <taxon>fabids</taxon>
        <taxon>Malpighiales</taxon>
        <taxon>Salicaceae</taxon>
        <taxon>Saliceae</taxon>
        <taxon>Salix</taxon>
    </lineage>
</organism>
<keyword evidence="3" id="KW-1185">Reference proteome</keyword>
<name>A0ABQ9AMQ5_9ROSI</name>
<accession>A0ABQ9AMQ5</accession>